<keyword evidence="4" id="KW-0443">Lipid metabolism</keyword>
<sequence>MGLAGEGIGIQIRKNMSKEADIIPPVDRALIKAELTEERFLRYANNGDNLVFLVNIHNAPHVVREIGRLRELTFRAAGGGTGLELDLDENDTCENCYDQLITWSAEDEEIVAGYRLINCKKAIGEDGTINLSTTHLFDFSEKFIQDFLPYTIELGRSFVQPKYQPSIDNRKGIFSLDNLWDGLGAVVLLNPEVKYLFGKVTMYPHYHREARDLLLMFMNHYFPDKESLVTPKPEIQLGYESDLPSQGNPFEGLPYKEGYKVLNSRVRGYGENIPPLINTYMNLSPTMMTFGTAMNDEFGEVEETGILITLEDIYETKKHRHMDTFERDRVYGSREK</sequence>
<dbReference type="InterPro" id="IPR016181">
    <property type="entry name" value="Acyl_CoA_acyltransferase"/>
</dbReference>
<keyword evidence="2" id="KW-0444">Lipid biosynthesis</keyword>
<name>A0A1N6E7F0_9BACT</name>
<comment type="pathway">
    <text evidence="1">Lipid metabolism.</text>
</comment>
<dbReference type="InterPro" id="IPR052351">
    <property type="entry name" value="Ornithine_N-alpha-AT"/>
</dbReference>
<evidence type="ECO:0000256" key="5">
    <source>
        <dbReference type="ARBA" id="ARBA00023315"/>
    </source>
</evidence>
<dbReference type="GO" id="GO:0006629">
    <property type="term" value="P:lipid metabolic process"/>
    <property type="evidence" value="ECO:0007669"/>
    <property type="project" value="UniProtKB-KW"/>
</dbReference>
<keyword evidence="5" id="KW-0012">Acyltransferase</keyword>
<evidence type="ECO:0000313" key="7">
    <source>
        <dbReference type="Proteomes" id="UP000185221"/>
    </source>
</evidence>
<dbReference type="EMBL" id="FSRC01000001">
    <property type="protein sequence ID" value="SIN78944.1"/>
    <property type="molecule type" value="Genomic_DNA"/>
</dbReference>
<dbReference type="STRING" id="226505.SAMN05444394_1806"/>
<dbReference type="PANTHER" id="PTHR37323:SF1">
    <property type="entry name" value="L-ORNITHINE N(ALPHA)-ACYLTRANSFERASE"/>
    <property type="match status" value="1"/>
</dbReference>
<organism evidence="6 7">
    <name type="scientific">Algoriphagus halophilus</name>
    <dbReference type="NCBI Taxonomy" id="226505"/>
    <lineage>
        <taxon>Bacteria</taxon>
        <taxon>Pseudomonadati</taxon>
        <taxon>Bacteroidota</taxon>
        <taxon>Cytophagia</taxon>
        <taxon>Cytophagales</taxon>
        <taxon>Cyclobacteriaceae</taxon>
        <taxon>Algoriphagus</taxon>
    </lineage>
</organism>
<dbReference type="AlphaFoldDB" id="A0A1N6E7F0"/>
<protein>
    <submittedName>
        <fullName evidence="6">Acetyltransferase (GNAT) domain-containing protein</fullName>
    </submittedName>
</protein>
<evidence type="ECO:0000256" key="3">
    <source>
        <dbReference type="ARBA" id="ARBA00022679"/>
    </source>
</evidence>
<dbReference type="Pfam" id="PF13444">
    <property type="entry name" value="Acetyltransf_5"/>
    <property type="match status" value="1"/>
</dbReference>
<keyword evidence="3 6" id="KW-0808">Transferase</keyword>
<reference evidence="7" key="1">
    <citation type="submission" date="2016-11" db="EMBL/GenBank/DDBJ databases">
        <authorList>
            <person name="Varghese N."/>
            <person name="Submissions S."/>
        </authorList>
    </citation>
    <scope>NUCLEOTIDE SEQUENCE [LARGE SCALE GENOMIC DNA]</scope>
    <source>
        <strain evidence="7">DSM 15292</strain>
    </source>
</reference>
<evidence type="ECO:0000256" key="4">
    <source>
        <dbReference type="ARBA" id="ARBA00023098"/>
    </source>
</evidence>
<dbReference type="PANTHER" id="PTHR37323">
    <property type="entry name" value="GCN5-RELATED N-ACETYLTRANSFERASE"/>
    <property type="match status" value="1"/>
</dbReference>
<evidence type="ECO:0000256" key="1">
    <source>
        <dbReference type="ARBA" id="ARBA00005189"/>
    </source>
</evidence>
<proteinExistence type="predicted"/>
<dbReference type="SUPFAM" id="SSF55729">
    <property type="entry name" value="Acyl-CoA N-acyltransferases (Nat)"/>
    <property type="match status" value="1"/>
</dbReference>
<evidence type="ECO:0000313" key="6">
    <source>
        <dbReference type="EMBL" id="SIN78944.1"/>
    </source>
</evidence>
<dbReference type="Proteomes" id="UP000185221">
    <property type="component" value="Unassembled WGS sequence"/>
</dbReference>
<evidence type="ECO:0000256" key="2">
    <source>
        <dbReference type="ARBA" id="ARBA00022516"/>
    </source>
</evidence>
<gene>
    <name evidence="6" type="ORF">SAMN05444394_1806</name>
</gene>
<dbReference type="GO" id="GO:0016746">
    <property type="term" value="F:acyltransferase activity"/>
    <property type="evidence" value="ECO:0007669"/>
    <property type="project" value="UniProtKB-KW"/>
</dbReference>
<accession>A0A1N6E7F0</accession>
<keyword evidence="7" id="KW-1185">Reference proteome</keyword>